<dbReference type="PANTHER" id="PTHR32494:SF19">
    <property type="entry name" value="ALLANTOATE DEIMINASE-RELATED"/>
    <property type="match status" value="1"/>
</dbReference>
<gene>
    <name evidence="8" type="ORF">HB375_17080</name>
</gene>
<dbReference type="SUPFAM" id="SSF53187">
    <property type="entry name" value="Zn-dependent exopeptidases"/>
    <property type="match status" value="1"/>
</dbReference>
<protein>
    <submittedName>
        <fullName evidence="8">Allantoate amidohydrolase</fullName>
    </submittedName>
</protein>
<evidence type="ECO:0000256" key="1">
    <source>
        <dbReference type="ARBA" id="ARBA00001936"/>
    </source>
</evidence>
<evidence type="ECO:0000256" key="4">
    <source>
        <dbReference type="ARBA" id="ARBA00022723"/>
    </source>
</evidence>
<dbReference type="SUPFAM" id="SSF55031">
    <property type="entry name" value="Bacterial exopeptidase dimerisation domain"/>
    <property type="match status" value="1"/>
</dbReference>
<evidence type="ECO:0000313" key="8">
    <source>
        <dbReference type="EMBL" id="NIX78310.1"/>
    </source>
</evidence>
<evidence type="ECO:0000256" key="5">
    <source>
        <dbReference type="ARBA" id="ARBA00022801"/>
    </source>
</evidence>
<dbReference type="RefSeq" id="WP_167674226.1">
    <property type="nucleotide sequence ID" value="NZ_JAATJS010000007.1"/>
</dbReference>
<comment type="cofactor">
    <cofactor evidence="1">
        <name>Mn(2+)</name>
        <dbReference type="ChEBI" id="CHEBI:29035"/>
    </cofactor>
</comment>
<accession>A0ABX0VEQ1</accession>
<dbReference type="InterPro" id="IPR002933">
    <property type="entry name" value="Peptidase_M20"/>
</dbReference>
<dbReference type="PIRSF" id="PIRSF001235">
    <property type="entry name" value="Amidase_carbamoylase"/>
    <property type="match status" value="1"/>
</dbReference>
<comment type="caution">
    <text evidence="8">The sequence shown here is derived from an EMBL/GenBank/DDBJ whole genome shotgun (WGS) entry which is preliminary data.</text>
</comment>
<sequence length="412" mass="43841">MTHSSDLSLGRRAMALLDALARYSDEPERLTRLYLSPSHRAAAEATRGFMQEAGLTAHIDTLGSVVGRIEGRNPDAPALIIGSHIDTVVDAGRYDGNLGVILGIVIAEALKARGIVPSCPIEVIAFGDEENARFPTNLSTSYALSGRYNPAWLDGEDAAGVTLRDALARFGGDPNGIAALTRNPKRYRGYLEVHIEQGPLLEVENRPIGIVTAINGATRARAFVTGEAGHAGTVPMNMRRDALAAVAEMTLAIERIGAHQPDTVATVGVAQVKPGAINVIPARVDFTLDARSPDDVVRHAMVAEIVRECEAIAARRGVTFHFDPFMDSPATPMDRGLMSAFEAGVSSLGLELRYLPSGAGHDAMAMVELCPVAMLFVRCKGGISHNPAESITVEDADVAARVLLETVRRIVA</sequence>
<evidence type="ECO:0000259" key="7">
    <source>
        <dbReference type="Pfam" id="PF07687"/>
    </source>
</evidence>
<dbReference type="Proteomes" id="UP000707352">
    <property type="component" value="Unassembled WGS sequence"/>
</dbReference>
<comment type="subunit">
    <text evidence="3">Homodimer.</text>
</comment>
<dbReference type="InterPro" id="IPR010158">
    <property type="entry name" value="Amidase_Cbmase"/>
</dbReference>
<dbReference type="Pfam" id="PF01546">
    <property type="entry name" value="Peptidase_M20"/>
    <property type="match status" value="1"/>
</dbReference>
<name>A0ABX0VEQ1_9HYPH</name>
<dbReference type="EMBL" id="JAATJS010000007">
    <property type="protein sequence ID" value="NIX78310.1"/>
    <property type="molecule type" value="Genomic_DNA"/>
</dbReference>
<feature type="domain" description="Peptidase M20 dimerisation" evidence="7">
    <location>
        <begin position="214"/>
        <end position="314"/>
    </location>
</feature>
<keyword evidence="5" id="KW-0378">Hydrolase</keyword>
<dbReference type="Gene3D" id="3.40.630.10">
    <property type="entry name" value="Zn peptidases"/>
    <property type="match status" value="1"/>
</dbReference>
<evidence type="ECO:0000313" key="9">
    <source>
        <dbReference type="Proteomes" id="UP000707352"/>
    </source>
</evidence>
<proteinExistence type="inferred from homology"/>
<dbReference type="PANTHER" id="PTHR32494">
    <property type="entry name" value="ALLANTOATE DEIMINASE-RELATED"/>
    <property type="match status" value="1"/>
</dbReference>
<reference evidence="8 9" key="1">
    <citation type="submission" date="2020-03" db="EMBL/GenBank/DDBJ databases">
        <title>The genome sequence of Microvirga sp. c23x22.</title>
        <authorList>
            <person name="Zhang X."/>
        </authorList>
    </citation>
    <scope>NUCLEOTIDE SEQUENCE [LARGE SCALE GENOMIC DNA]</scope>
    <source>
        <strain evidence="9">c23x22</strain>
    </source>
</reference>
<evidence type="ECO:0000256" key="3">
    <source>
        <dbReference type="ARBA" id="ARBA00011738"/>
    </source>
</evidence>
<keyword evidence="4" id="KW-0479">Metal-binding</keyword>
<keyword evidence="9" id="KW-1185">Reference proteome</keyword>
<dbReference type="InterPro" id="IPR011650">
    <property type="entry name" value="Peptidase_M20_dimer"/>
</dbReference>
<keyword evidence="6" id="KW-0464">Manganese</keyword>
<comment type="similarity">
    <text evidence="2">Belongs to the peptidase M20 family.</text>
</comment>
<dbReference type="InterPro" id="IPR036264">
    <property type="entry name" value="Bact_exopeptidase_dim_dom"/>
</dbReference>
<dbReference type="Gene3D" id="3.30.70.360">
    <property type="match status" value="1"/>
</dbReference>
<evidence type="ECO:0000256" key="2">
    <source>
        <dbReference type="ARBA" id="ARBA00006153"/>
    </source>
</evidence>
<evidence type="ECO:0000256" key="6">
    <source>
        <dbReference type="ARBA" id="ARBA00023211"/>
    </source>
</evidence>
<dbReference type="NCBIfam" id="TIGR01879">
    <property type="entry name" value="hydantase"/>
    <property type="match status" value="1"/>
</dbReference>
<organism evidence="8 9">
    <name type="scientific">Microvirga terricola</name>
    <dbReference type="NCBI Taxonomy" id="2719797"/>
    <lineage>
        <taxon>Bacteria</taxon>
        <taxon>Pseudomonadati</taxon>
        <taxon>Pseudomonadota</taxon>
        <taxon>Alphaproteobacteria</taxon>
        <taxon>Hyphomicrobiales</taxon>
        <taxon>Methylobacteriaceae</taxon>
        <taxon>Microvirga</taxon>
    </lineage>
</organism>
<dbReference type="NCBIfam" id="NF006775">
    <property type="entry name" value="PRK09290.2-5"/>
    <property type="match status" value="1"/>
</dbReference>
<dbReference type="Pfam" id="PF07687">
    <property type="entry name" value="M20_dimer"/>
    <property type="match status" value="1"/>
</dbReference>
<dbReference type="CDD" id="cd03884">
    <property type="entry name" value="M20_bAS"/>
    <property type="match status" value="1"/>
</dbReference>